<dbReference type="Proteomes" id="UP000694941">
    <property type="component" value="Unplaced"/>
</dbReference>
<dbReference type="Pfam" id="PF05276">
    <property type="entry name" value="SH3BP5"/>
    <property type="match status" value="1"/>
</dbReference>
<proteinExistence type="inferred from homology"/>
<evidence type="ECO:0000256" key="3">
    <source>
        <dbReference type="SAM" id="MobiDB-lite"/>
    </source>
</evidence>
<reference evidence="5" key="1">
    <citation type="submission" date="2025-08" db="UniProtKB">
        <authorList>
            <consortium name="RefSeq"/>
        </authorList>
    </citation>
    <scope>IDENTIFICATION</scope>
    <source>
        <tissue evidence="5">Muscle</tissue>
    </source>
</reference>
<protein>
    <submittedName>
        <fullName evidence="5">SH3 domain-binding protein 5 homolog</fullName>
    </submittedName>
</protein>
<feature type="region of interest" description="Disordered" evidence="3">
    <location>
        <begin position="250"/>
        <end position="304"/>
    </location>
</feature>
<keyword evidence="2" id="KW-0175">Coiled coil</keyword>
<dbReference type="RefSeq" id="XP_013794382.2">
    <property type="nucleotide sequence ID" value="XM_013938928.2"/>
</dbReference>
<evidence type="ECO:0000256" key="2">
    <source>
        <dbReference type="ARBA" id="ARBA00023054"/>
    </source>
</evidence>
<sequence>MWVMFKYLSMDDLGTSSSINEEEELDPRVKIQLEHLNTCTDEINHLENQLDEANGAFRTTLSDSCQKLKLLAKKLGKCVEVARPYFDAKDIARKAQLECQRAAVQYQRACGVHLAARETISIAEAKFIKHQKEWEFDTAWQEMVNHATMKVMEAEAQKIESEREHRLRTQAYSEAEHKVLILERQLKKDISKARPYFEQKNVFQHMLQDLKVRVEALQKAVTDAKRSYSDSLRSLENISEEIHDRRKLLQPREPGVGAELNGSFDIDNFHSEDDQGIGTTDKEKDYQEPVMSGRCSKTVGHREH</sequence>
<dbReference type="PANTHER" id="PTHR19423:SF1">
    <property type="entry name" value="SH3 DOMAIN-BINDING PROTEIN 5"/>
    <property type="match status" value="1"/>
</dbReference>
<organism evidence="4 5">
    <name type="scientific">Limulus polyphemus</name>
    <name type="common">Atlantic horseshoe crab</name>
    <dbReference type="NCBI Taxonomy" id="6850"/>
    <lineage>
        <taxon>Eukaryota</taxon>
        <taxon>Metazoa</taxon>
        <taxon>Ecdysozoa</taxon>
        <taxon>Arthropoda</taxon>
        <taxon>Chelicerata</taxon>
        <taxon>Merostomata</taxon>
        <taxon>Xiphosura</taxon>
        <taxon>Limulidae</taxon>
        <taxon>Limulus</taxon>
    </lineage>
</organism>
<dbReference type="GeneID" id="106478386"/>
<evidence type="ECO:0000256" key="1">
    <source>
        <dbReference type="ARBA" id="ARBA00007796"/>
    </source>
</evidence>
<comment type="similarity">
    <text evidence="1">Belongs to the SH3BP5 family.</text>
</comment>
<gene>
    <name evidence="5" type="primary">LOC106478386</name>
</gene>
<evidence type="ECO:0000313" key="5">
    <source>
        <dbReference type="RefSeq" id="XP_013794382.2"/>
    </source>
</evidence>
<name>A0ABM1C566_LIMPO</name>
<evidence type="ECO:0000313" key="4">
    <source>
        <dbReference type="Proteomes" id="UP000694941"/>
    </source>
</evidence>
<accession>A0ABM1C566</accession>
<keyword evidence="4" id="KW-1185">Reference proteome</keyword>
<dbReference type="PANTHER" id="PTHR19423">
    <property type="entry name" value="SH3 DOMAIN-BINDING PROTEIN 5"/>
    <property type="match status" value="1"/>
</dbReference>
<dbReference type="InterPro" id="IPR007940">
    <property type="entry name" value="SH3BP5"/>
</dbReference>